<evidence type="ECO:0000313" key="3">
    <source>
        <dbReference type="Proteomes" id="UP000235220"/>
    </source>
</evidence>
<dbReference type="PANTHER" id="PTHR13234:SF27">
    <property type="entry name" value="GAMMA INTERFERON INDUCIBLE LYSOSOMAL THIOL REDUCTASE"/>
    <property type="match status" value="1"/>
</dbReference>
<dbReference type="InterPro" id="IPR036249">
    <property type="entry name" value="Thioredoxin-like_sf"/>
</dbReference>
<proteinExistence type="inferred from homology"/>
<comment type="similarity">
    <text evidence="1">Belongs to the GILT family.</text>
</comment>
<evidence type="ECO:0000256" key="2">
    <source>
        <dbReference type="ARBA" id="ARBA00023180"/>
    </source>
</evidence>
<name>A0A2I4F2F1_JUGRE</name>
<protein>
    <submittedName>
        <fullName evidence="4">Gamma-interferon-responsive lysosomal thiol protein-like</fullName>
    </submittedName>
</protein>
<dbReference type="Pfam" id="PF03227">
    <property type="entry name" value="GILT"/>
    <property type="match status" value="1"/>
</dbReference>
<dbReference type="AlphaFoldDB" id="A0A2I4F2F1"/>
<dbReference type="RefSeq" id="XP_018825832.2">
    <property type="nucleotide sequence ID" value="XM_018970287.2"/>
</dbReference>
<keyword evidence="3" id="KW-1185">Reference proteome</keyword>
<dbReference type="SUPFAM" id="SSF52833">
    <property type="entry name" value="Thioredoxin-like"/>
    <property type="match status" value="1"/>
</dbReference>
<dbReference type="KEGG" id="jre:108994890"/>
<reference evidence="4" key="1">
    <citation type="submission" date="2025-08" db="UniProtKB">
        <authorList>
            <consortium name="RefSeq"/>
        </authorList>
    </citation>
    <scope>IDENTIFICATION</scope>
    <source>
        <tissue evidence="4">Leaves</tissue>
    </source>
</reference>
<dbReference type="STRING" id="51240.A0A2I4F2F1"/>
<sequence length="252" mass="28376">MHNLLDKPPVLVVLYPLSNKMTAPKLLFTCVIVFFWTLLLSSFLHAIPAYPTDDSLIKVSETDSQKVNLSLYYDTLCPFCATFIVKNLTGVFFEDLINIINLKLVPWGNSYINKSSNGIVCQHGPDECILNILEACAIDVLQNVNKHYALIYCFEFLAIEGRQKDWKSCFTSLGLPKKPVLDCYISGNGTKLVQKYADETARLNPPHTFVPWVVVNNHPLQEEYQNFAAYVCKAYKGNGAPEVCKSLVTQIN</sequence>
<gene>
    <name evidence="4" type="primary">LOC108994890</name>
</gene>
<keyword evidence="2" id="KW-0325">Glycoprotein</keyword>
<dbReference type="InterPro" id="IPR004911">
    <property type="entry name" value="Interferon-induced_GILT"/>
</dbReference>
<dbReference type="PANTHER" id="PTHR13234">
    <property type="entry name" value="GAMMA-INTERFERON INDUCIBLE LYSOSOMAL THIOL REDUCTASE GILT"/>
    <property type="match status" value="1"/>
</dbReference>
<evidence type="ECO:0000313" key="4">
    <source>
        <dbReference type="RefSeq" id="XP_018825832.2"/>
    </source>
</evidence>
<dbReference type="Gene3D" id="3.40.30.10">
    <property type="entry name" value="Glutaredoxin"/>
    <property type="match status" value="1"/>
</dbReference>
<organism evidence="3 4">
    <name type="scientific">Juglans regia</name>
    <name type="common">English walnut</name>
    <dbReference type="NCBI Taxonomy" id="51240"/>
    <lineage>
        <taxon>Eukaryota</taxon>
        <taxon>Viridiplantae</taxon>
        <taxon>Streptophyta</taxon>
        <taxon>Embryophyta</taxon>
        <taxon>Tracheophyta</taxon>
        <taxon>Spermatophyta</taxon>
        <taxon>Magnoliopsida</taxon>
        <taxon>eudicotyledons</taxon>
        <taxon>Gunneridae</taxon>
        <taxon>Pentapetalae</taxon>
        <taxon>rosids</taxon>
        <taxon>fabids</taxon>
        <taxon>Fagales</taxon>
        <taxon>Juglandaceae</taxon>
        <taxon>Juglans</taxon>
    </lineage>
</organism>
<evidence type="ECO:0000256" key="1">
    <source>
        <dbReference type="ARBA" id="ARBA00005679"/>
    </source>
</evidence>
<dbReference type="GO" id="GO:0016491">
    <property type="term" value="F:oxidoreductase activity"/>
    <property type="evidence" value="ECO:0000318"/>
    <property type="project" value="GO_Central"/>
</dbReference>
<dbReference type="Proteomes" id="UP000235220">
    <property type="component" value="Chromosome 3"/>
</dbReference>
<dbReference type="Gramene" id="Jr03_26160_p1">
    <property type="protein sequence ID" value="cds.Jr03_26160_p1"/>
    <property type="gene ID" value="Jr03_26160"/>
</dbReference>
<dbReference type="GO" id="GO:0016671">
    <property type="term" value="F:oxidoreductase activity, acting on a sulfur group of donors, disulfide as acceptor"/>
    <property type="evidence" value="ECO:0007669"/>
    <property type="project" value="InterPro"/>
</dbReference>
<dbReference type="OrthoDB" id="958254at2759"/>
<dbReference type="GeneID" id="108994890"/>
<accession>A0A2I4F2F1</accession>